<proteinExistence type="predicted"/>
<keyword evidence="4" id="KW-1185">Reference proteome</keyword>
<dbReference type="InterPro" id="IPR004919">
    <property type="entry name" value="GmrSD_N"/>
</dbReference>
<dbReference type="PANTHER" id="PTHR35149:SF2">
    <property type="entry name" value="DUF262 DOMAIN-CONTAINING PROTEIN"/>
    <property type="match status" value="1"/>
</dbReference>
<dbReference type="InterPro" id="IPR011089">
    <property type="entry name" value="GmrSD_C"/>
</dbReference>
<evidence type="ECO:0000313" key="4">
    <source>
        <dbReference type="Proteomes" id="UP001549036"/>
    </source>
</evidence>
<evidence type="ECO:0000259" key="2">
    <source>
        <dbReference type="Pfam" id="PF07510"/>
    </source>
</evidence>
<protein>
    <submittedName>
        <fullName evidence="3">Uncharacterized protein with ParB-like and HNH nuclease domain</fullName>
    </submittedName>
</protein>
<dbReference type="Pfam" id="PF03235">
    <property type="entry name" value="GmrSD_N"/>
    <property type="match status" value="1"/>
</dbReference>
<dbReference type="PANTHER" id="PTHR35149">
    <property type="entry name" value="SLL5132 PROTEIN"/>
    <property type="match status" value="1"/>
</dbReference>
<dbReference type="Pfam" id="PF07510">
    <property type="entry name" value="GmrSD_C"/>
    <property type="match status" value="1"/>
</dbReference>
<reference evidence="3 4" key="1">
    <citation type="submission" date="2024-06" db="EMBL/GenBank/DDBJ databases">
        <title>Genomic Encyclopedia of Type Strains, Phase IV (KMG-IV): sequencing the most valuable type-strain genomes for metagenomic binning, comparative biology and taxonomic classification.</title>
        <authorList>
            <person name="Goeker M."/>
        </authorList>
    </citation>
    <scope>NUCLEOTIDE SEQUENCE [LARGE SCALE GENOMIC DNA]</scope>
    <source>
        <strain evidence="3 4">DSM 29846</strain>
    </source>
</reference>
<dbReference type="Proteomes" id="UP001549036">
    <property type="component" value="Unassembled WGS sequence"/>
</dbReference>
<feature type="domain" description="GmrSD restriction endonucleases C-terminal" evidence="2">
    <location>
        <begin position="455"/>
        <end position="610"/>
    </location>
</feature>
<gene>
    <name evidence="3" type="ORF">ABID26_004062</name>
</gene>
<evidence type="ECO:0000259" key="1">
    <source>
        <dbReference type="Pfam" id="PF03235"/>
    </source>
</evidence>
<accession>A0ABV2HW86</accession>
<name>A0ABV2HW86_9HYPH</name>
<organism evidence="3 4">
    <name type="scientific">Mesorhizobium shonense</name>
    <dbReference type="NCBI Taxonomy" id="1209948"/>
    <lineage>
        <taxon>Bacteria</taxon>
        <taxon>Pseudomonadati</taxon>
        <taxon>Pseudomonadota</taxon>
        <taxon>Alphaproteobacteria</taxon>
        <taxon>Hyphomicrobiales</taxon>
        <taxon>Phyllobacteriaceae</taxon>
        <taxon>Mesorhizobium</taxon>
    </lineage>
</organism>
<sequence length="635" mass="73892">MDANAVSLLAIFERKMRAEIPLFQRQYVWSQEQQWEPLWEDISRKFMESIEGRQDAPVHFLGAMVLDQKQTPVTHVEKRQVIDGQQRLTTFQLFLAAFRDFCRENECIELAMECEGFTENKGMLADPAVDRFKVWPTLVDREQFANVLLSGSRAELERRHPIVWRKYARKPEPRPRMVQAYLFFHDQLREFFIGSAEEPPIGTDFPLSTRLLDCFQALKNLLRVVTIDLQQGDDAQVIFETLNARGEPLLPADLLRNYIFLRAARAGHDQENLYHTYWQPFDDEFWRVEVKQGRLIRPRSDLFMQHFLASQLEEDIPVKHLFVEYRNWIERRRPFQNVEEELQTLARHGRNFRRILEPTPGDTVYHLAVFLEAFDIRTAYPLLLLMMDSDISPMEWGAITEVLESYLLRRSVCGYNTKNYNRVFLQLTKNLRRNGVTSASLIQQLAQQTGESAVWPSDTAFRDAWMRHPAYDLGNAKLVHILGRINLSFANGWNEPLVFQQQPSIEHLMPQKWIDNWPLWDGSQGMEFLEALQAPDGDARAAATERRNRMVQTFGNLTILMQGLNSSQSNLGWMEKRPVMMANSLLPINQGLNAVQEWDEDAIETRGADLYMRAARIWSDPATFAARLRGAQAAE</sequence>
<comment type="caution">
    <text evidence="3">The sequence shown here is derived from an EMBL/GenBank/DDBJ whole genome shotgun (WGS) entry which is preliminary data.</text>
</comment>
<dbReference type="RefSeq" id="WP_354416096.1">
    <property type="nucleotide sequence ID" value="NZ_JBEPLM010000007.1"/>
</dbReference>
<dbReference type="EMBL" id="JBEPLM010000007">
    <property type="protein sequence ID" value="MET3594654.1"/>
    <property type="molecule type" value="Genomic_DNA"/>
</dbReference>
<feature type="domain" description="GmrSD restriction endonucleases N-terminal" evidence="1">
    <location>
        <begin position="12"/>
        <end position="260"/>
    </location>
</feature>
<evidence type="ECO:0000313" key="3">
    <source>
        <dbReference type="EMBL" id="MET3594654.1"/>
    </source>
</evidence>